<accession>A0ACC1XXE9</accession>
<comment type="caution">
    <text evidence="1">The sequence shown here is derived from an EMBL/GenBank/DDBJ whole genome shotgun (WGS) entry which is preliminary data.</text>
</comment>
<protein>
    <submittedName>
        <fullName evidence="1">RING/U-box superfamily protein</fullName>
    </submittedName>
</protein>
<reference evidence="1 2" key="1">
    <citation type="journal article" date="2023" name="Science">
        <title>Complex scaffold remodeling in plant triterpene biosynthesis.</title>
        <authorList>
            <person name="De La Pena R."/>
            <person name="Hodgson H."/>
            <person name="Liu J.C."/>
            <person name="Stephenson M.J."/>
            <person name="Martin A.C."/>
            <person name="Owen C."/>
            <person name="Harkess A."/>
            <person name="Leebens-Mack J."/>
            <person name="Jimenez L.E."/>
            <person name="Osbourn A."/>
            <person name="Sattely E.S."/>
        </authorList>
    </citation>
    <scope>NUCLEOTIDE SEQUENCE [LARGE SCALE GENOMIC DNA]</scope>
    <source>
        <strain evidence="2">cv. JPN11</strain>
        <tissue evidence="1">Leaf</tissue>
    </source>
</reference>
<gene>
    <name evidence="1" type="ORF">OWV82_013976</name>
</gene>
<evidence type="ECO:0000313" key="2">
    <source>
        <dbReference type="Proteomes" id="UP001164539"/>
    </source>
</evidence>
<sequence>MGALSKFFSHAYAVTAVFFTLLFLQILIQIRSITKVLSKTKHRLITTTQFLKFIEEKNPTVSYKKKLKKPSESAECAVCLSDFEDGDKVRNLKCKHTFHRDCLDKWLQQYLATCPICRTKVLPDDVVEKYQRLQNLQQVEYDGSDEEMIFFFSALHGALPNIFKAILRDIKH</sequence>
<proteinExistence type="predicted"/>
<evidence type="ECO:0000313" key="1">
    <source>
        <dbReference type="EMBL" id="KAJ4715643.1"/>
    </source>
</evidence>
<organism evidence="1 2">
    <name type="scientific">Melia azedarach</name>
    <name type="common">Chinaberry tree</name>
    <dbReference type="NCBI Taxonomy" id="155640"/>
    <lineage>
        <taxon>Eukaryota</taxon>
        <taxon>Viridiplantae</taxon>
        <taxon>Streptophyta</taxon>
        <taxon>Embryophyta</taxon>
        <taxon>Tracheophyta</taxon>
        <taxon>Spermatophyta</taxon>
        <taxon>Magnoliopsida</taxon>
        <taxon>eudicotyledons</taxon>
        <taxon>Gunneridae</taxon>
        <taxon>Pentapetalae</taxon>
        <taxon>rosids</taxon>
        <taxon>malvids</taxon>
        <taxon>Sapindales</taxon>
        <taxon>Meliaceae</taxon>
        <taxon>Melia</taxon>
    </lineage>
</organism>
<dbReference type="Proteomes" id="UP001164539">
    <property type="component" value="Chromosome 7"/>
</dbReference>
<name>A0ACC1XXE9_MELAZ</name>
<keyword evidence="2" id="KW-1185">Reference proteome</keyword>
<dbReference type="EMBL" id="CM051400">
    <property type="protein sequence ID" value="KAJ4715643.1"/>
    <property type="molecule type" value="Genomic_DNA"/>
</dbReference>